<dbReference type="PROSITE" id="PS51362">
    <property type="entry name" value="TGF_BETA_2"/>
    <property type="match status" value="1"/>
</dbReference>
<organism evidence="13 14">
    <name type="scientific">Anopheles melas</name>
    <dbReference type="NCBI Taxonomy" id="34690"/>
    <lineage>
        <taxon>Eukaryota</taxon>
        <taxon>Metazoa</taxon>
        <taxon>Ecdysozoa</taxon>
        <taxon>Arthropoda</taxon>
        <taxon>Hexapoda</taxon>
        <taxon>Insecta</taxon>
        <taxon>Pterygota</taxon>
        <taxon>Neoptera</taxon>
        <taxon>Endopterygota</taxon>
        <taxon>Diptera</taxon>
        <taxon>Nematocera</taxon>
        <taxon>Culicoidea</taxon>
        <taxon>Culicidae</taxon>
        <taxon>Anophelinae</taxon>
        <taxon>Anopheles</taxon>
    </lineage>
</organism>
<dbReference type="InterPro" id="IPR001839">
    <property type="entry name" value="TGF-b_C"/>
</dbReference>
<dbReference type="EnsemblMetazoa" id="AMEC001881-RA">
    <property type="protein sequence ID" value="AMEC001881-PA"/>
    <property type="gene ID" value="AMEC001881"/>
</dbReference>
<evidence type="ECO:0000256" key="11">
    <source>
        <dbReference type="SAM" id="SignalP"/>
    </source>
</evidence>
<evidence type="ECO:0000256" key="2">
    <source>
        <dbReference type="ARBA" id="ARBA00006656"/>
    </source>
</evidence>
<evidence type="ECO:0000256" key="5">
    <source>
        <dbReference type="ARBA" id="ARBA00022729"/>
    </source>
</evidence>
<keyword evidence="4" id="KW-0964">Secreted</keyword>
<feature type="domain" description="TGF-beta family profile" evidence="12">
    <location>
        <begin position="318"/>
        <end position="441"/>
    </location>
</feature>
<evidence type="ECO:0000256" key="1">
    <source>
        <dbReference type="ARBA" id="ARBA00004613"/>
    </source>
</evidence>
<accession>A0A182TGG5</accession>
<dbReference type="Proteomes" id="UP000075902">
    <property type="component" value="Unassembled WGS sequence"/>
</dbReference>
<dbReference type="PANTHER" id="PTHR11848">
    <property type="entry name" value="TGF-BETA FAMILY"/>
    <property type="match status" value="1"/>
</dbReference>
<dbReference type="Gene3D" id="2.60.120.970">
    <property type="match status" value="1"/>
</dbReference>
<evidence type="ECO:0000313" key="13">
    <source>
        <dbReference type="EnsemblMetazoa" id="AMEC001881-PA"/>
    </source>
</evidence>
<keyword evidence="3" id="KW-0202">Cytokine</keyword>
<dbReference type="InterPro" id="IPR029034">
    <property type="entry name" value="Cystine-knot_cytokine"/>
</dbReference>
<evidence type="ECO:0000256" key="10">
    <source>
        <dbReference type="SAM" id="MobiDB-lite"/>
    </source>
</evidence>
<keyword evidence="6 9" id="KW-0339">Growth factor</keyword>
<dbReference type="FunFam" id="2.10.90.10:FF:000003">
    <property type="entry name" value="Bone morphogenetic protein 5"/>
    <property type="match status" value="1"/>
</dbReference>
<evidence type="ECO:0000256" key="9">
    <source>
        <dbReference type="RuleBase" id="RU000354"/>
    </source>
</evidence>
<reference evidence="14" key="1">
    <citation type="submission" date="2014-01" db="EMBL/GenBank/DDBJ databases">
        <title>The Genome Sequence of Anopheles melas CM1001059_A (V2).</title>
        <authorList>
            <consortium name="The Broad Institute Genomics Platform"/>
            <person name="Neafsey D.E."/>
            <person name="Besansky N."/>
            <person name="Howell P."/>
            <person name="Walton C."/>
            <person name="Young S.K."/>
            <person name="Zeng Q."/>
            <person name="Gargeya S."/>
            <person name="Fitzgerald M."/>
            <person name="Haas B."/>
            <person name="Abouelleil A."/>
            <person name="Allen A.W."/>
            <person name="Alvarado L."/>
            <person name="Arachchi H.M."/>
            <person name="Berlin A.M."/>
            <person name="Chapman S.B."/>
            <person name="Gainer-Dewar J."/>
            <person name="Goldberg J."/>
            <person name="Griggs A."/>
            <person name="Gujja S."/>
            <person name="Hansen M."/>
            <person name="Howarth C."/>
            <person name="Imamovic A."/>
            <person name="Ireland A."/>
            <person name="Larimer J."/>
            <person name="McCowan C."/>
            <person name="Murphy C."/>
            <person name="Pearson M."/>
            <person name="Poon T.W."/>
            <person name="Priest M."/>
            <person name="Roberts A."/>
            <person name="Saif S."/>
            <person name="Shea T."/>
            <person name="Sisk P."/>
            <person name="Sykes S."/>
            <person name="Wortman J."/>
            <person name="Nusbaum C."/>
            <person name="Birren B."/>
        </authorList>
    </citation>
    <scope>NUCLEOTIDE SEQUENCE [LARGE SCALE GENOMIC DNA]</scope>
    <source>
        <strain evidence="14">CM1001059</strain>
    </source>
</reference>
<dbReference type="SUPFAM" id="SSF57501">
    <property type="entry name" value="Cystine-knot cytokines"/>
    <property type="match status" value="1"/>
</dbReference>
<dbReference type="GO" id="GO:0005125">
    <property type="term" value="F:cytokine activity"/>
    <property type="evidence" value="ECO:0007669"/>
    <property type="project" value="UniProtKB-KW"/>
</dbReference>
<feature type="region of interest" description="Disordered" evidence="10">
    <location>
        <begin position="296"/>
        <end position="321"/>
    </location>
</feature>
<dbReference type="InterPro" id="IPR017948">
    <property type="entry name" value="TGFb_CS"/>
</dbReference>
<dbReference type="VEuPathDB" id="VectorBase:AMEC001881"/>
<dbReference type="STRING" id="34690.A0A182TGG5"/>
<keyword evidence="8" id="KW-0325">Glycoprotein</keyword>
<dbReference type="GO" id="GO:0005615">
    <property type="term" value="C:extracellular space"/>
    <property type="evidence" value="ECO:0007669"/>
    <property type="project" value="UniProtKB-KW"/>
</dbReference>
<evidence type="ECO:0000256" key="4">
    <source>
        <dbReference type="ARBA" id="ARBA00022525"/>
    </source>
</evidence>
<feature type="chain" id="PRO_5008136834" description="TGF-beta family profile domain-containing protein" evidence="11">
    <location>
        <begin position="24"/>
        <end position="441"/>
    </location>
</feature>
<evidence type="ECO:0000256" key="7">
    <source>
        <dbReference type="ARBA" id="ARBA00023157"/>
    </source>
</evidence>
<feature type="compositionally biased region" description="Basic residues" evidence="10">
    <location>
        <begin position="302"/>
        <end position="311"/>
    </location>
</feature>
<dbReference type="CDD" id="cd13761">
    <property type="entry name" value="TGF_beta_BMP5_like"/>
    <property type="match status" value="1"/>
</dbReference>
<proteinExistence type="inferred from homology"/>
<dbReference type="PROSITE" id="PS00250">
    <property type="entry name" value="TGF_BETA_1"/>
    <property type="match status" value="1"/>
</dbReference>
<keyword evidence="5 11" id="KW-0732">Signal</keyword>
<dbReference type="Gene3D" id="2.10.90.10">
    <property type="entry name" value="Cystine-knot cytokines"/>
    <property type="match status" value="1"/>
</dbReference>
<evidence type="ECO:0000256" key="3">
    <source>
        <dbReference type="ARBA" id="ARBA00022514"/>
    </source>
</evidence>
<dbReference type="FunFam" id="2.60.120.970:FF:000042">
    <property type="entry name" value="AGAP011934-PA"/>
    <property type="match status" value="1"/>
</dbReference>
<dbReference type="InterPro" id="IPR001111">
    <property type="entry name" value="TGF-b_propeptide"/>
</dbReference>
<protein>
    <recommendedName>
        <fullName evidence="12">TGF-beta family profile domain-containing protein</fullName>
    </recommendedName>
</protein>
<dbReference type="AlphaFoldDB" id="A0A182TGG5"/>
<feature type="signal peptide" evidence="11">
    <location>
        <begin position="1"/>
        <end position="23"/>
    </location>
</feature>
<reference evidence="13" key="2">
    <citation type="submission" date="2020-05" db="UniProtKB">
        <authorList>
            <consortium name="EnsemblMetazoa"/>
        </authorList>
    </citation>
    <scope>IDENTIFICATION</scope>
    <source>
        <strain evidence="13">CM1001059</strain>
    </source>
</reference>
<name>A0A182TGG5_9DIPT</name>
<evidence type="ECO:0000256" key="6">
    <source>
        <dbReference type="ARBA" id="ARBA00023030"/>
    </source>
</evidence>
<dbReference type="GO" id="GO:0008083">
    <property type="term" value="F:growth factor activity"/>
    <property type="evidence" value="ECO:0007669"/>
    <property type="project" value="UniProtKB-KW"/>
</dbReference>
<evidence type="ECO:0000259" key="12">
    <source>
        <dbReference type="PROSITE" id="PS51362"/>
    </source>
</evidence>
<comment type="subcellular location">
    <subcellularLocation>
        <location evidence="1">Secreted</location>
    </subcellularLocation>
</comment>
<dbReference type="SMART" id="SM00204">
    <property type="entry name" value="TGFB"/>
    <property type="match status" value="1"/>
</dbReference>
<evidence type="ECO:0000256" key="8">
    <source>
        <dbReference type="ARBA" id="ARBA00023180"/>
    </source>
</evidence>
<keyword evidence="7" id="KW-1015">Disulfide bond</keyword>
<keyword evidence="14" id="KW-1185">Reference proteome</keyword>
<dbReference type="GO" id="GO:0032502">
    <property type="term" value="P:developmental process"/>
    <property type="evidence" value="ECO:0007669"/>
    <property type="project" value="UniProtKB-ARBA"/>
</dbReference>
<dbReference type="Pfam" id="PF00688">
    <property type="entry name" value="TGFb_propeptide"/>
    <property type="match status" value="1"/>
</dbReference>
<sequence>MLRKYSLCAVAIVLYVLIGLVSSTGFYIDNGVDQTVREKSVELHERQEIEHEILELLGLPDRPNKQHVHPSLRKSAPQFLLNIYHKFTEEINGGRRRKRYADGANLLTIADERAIGESDVIMSFLNKANRHLPKIRHHRGGHRLWFDTAEIDAERDNNQLLYASLRMYKNRTTERPWDAIVRGRQIVVRASLIGGYDAAKDGHRLELVAEQSVPYNYDGWVELNATQAMQRWVVDRVANKGIFVEVYYAESPRKEILPHEVGLILSNRFGRYQPFLVGYCKGPELVKPTAALAGGSGTVGGRSKRSVRRKAGTGTGKRSDRVRNPFLERFGGGGERHKSCQIQTLYVSFRDLNWQDWIIAPDGFGAFFCFGECNFPLNTHMNATNHALIQTLVHLMHPTRVPKPCCAPTKLNPISVLYHIDDANINLKKYKNMVVKSCGCL</sequence>
<evidence type="ECO:0000313" key="14">
    <source>
        <dbReference type="Proteomes" id="UP000075902"/>
    </source>
</evidence>
<dbReference type="InterPro" id="IPR015615">
    <property type="entry name" value="TGF-beta-rel"/>
</dbReference>
<dbReference type="PANTHER" id="PTHR11848:SF310">
    <property type="entry name" value="PROTEIN 60A-RELATED"/>
    <property type="match status" value="1"/>
</dbReference>
<comment type="similarity">
    <text evidence="2 9">Belongs to the TGF-beta family.</text>
</comment>
<dbReference type="Pfam" id="PF00019">
    <property type="entry name" value="TGF_beta"/>
    <property type="match status" value="1"/>
</dbReference>